<keyword evidence="11 15" id="KW-0067">ATP-binding</keyword>
<dbReference type="InterPro" id="IPR006569">
    <property type="entry name" value="CID_dom"/>
</dbReference>
<dbReference type="PROSITE" id="PS50234">
    <property type="entry name" value="VWFA"/>
    <property type="match status" value="1"/>
</dbReference>
<organism evidence="25 26">
    <name type="scientific">Diploscapter pachys</name>
    <dbReference type="NCBI Taxonomy" id="2018661"/>
    <lineage>
        <taxon>Eukaryota</taxon>
        <taxon>Metazoa</taxon>
        <taxon>Ecdysozoa</taxon>
        <taxon>Nematoda</taxon>
        <taxon>Chromadorea</taxon>
        <taxon>Rhabditida</taxon>
        <taxon>Rhabditina</taxon>
        <taxon>Rhabditomorpha</taxon>
        <taxon>Rhabditoidea</taxon>
        <taxon>Rhabditidae</taxon>
        <taxon>Diploscapter</taxon>
    </lineage>
</organism>
<dbReference type="SMART" id="SM00034">
    <property type="entry name" value="CLECT"/>
    <property type="match status" value="1"/>
</dbReference>
<feature type="region of interest" description="Disordered" evidence="16">
    <location>
        <begin position="52"/>
        <end position="147"/>
    </location>
</feature>
<reference evidence="25 26" key="1">
    <citation type="journal article" date="2017" name="Curr. Biol.">
        <title>Genome architecture and evolution of a unichromosomal asexual nematode.</title>
        <authorList>
            <person name="Fradin H."/>
            <person name="Zegar C."/>
            <person name="Gutwein M."/>
            <person name="Lucas J."/>
            <person name="Kovtun M."/>
            <person name="Corcoran D."/>
            <person name="Baugh L.R."/>
            <person name="Kiontke K."/>
            <person name="Gunsalus K."/>
            <person name="Fitch D.H."/>
            <person name="Piano F."/>
        </authorList>
    </citation>
    <scope>NUCLEOTIDE SEQUENCE [LARGE SCALE GENOMIC DNA]</scope>
    <source>
        <strain evidence="25">PF1309</strain>
    </source>
</reference>
<dbReference type="SUPFAM" id="SSF54928">
    <property type="entry name" value="RNA-binding domain, RBD"/>
    <property type="match status" value="1"/>
</dbReference>
<dbReference type="Pfam" id="PF04818">
    <property type="entry name" value="CID"/>
    <property type="match status" value="1"/>
</dbReference>
<dbReference type="Pfam" id="PF00059">
    <property type="entry name" value="Lectin_C"/>
    <property type="match status" value="1"/>
</dbReference>
<dbReference type="InterPro" id="IPR000306">
    <property type="entry name" value="Znf_FYVE"/>
</dbReference>
<dbReference type="PROSITE" id="PS51455">
    <property type="entry name" value="PIPK"/>
    <property type="match status" value="1"/>
</dbReference>
<evidence type="ECO:0000256" key="10">
    <source>
        <dbReference type="ARBA" id="ARBA00022833"/>
    </source>
</evidence>
<feature type="domain" description="RRM" evidence="19">
    <location>
        <begin position="1803"/>
        <end position="1884"/>
    </location>
</feature>
<dbReference type="Pfam" id="PF24415">
    <property type="entry name" value="Ig_Irg-7"/>
    <property type="match status" value="2"/>
</dbReference>
<dbReference type="InterPro" id="IPR016186">
    <property type="entry name" value="C-type_lectin-like/link_sf"/>
</dbReference>
<feature type="compositionally biased region" description="Basic and acidic residues" evidence="16">
    <location>
        <begin position="2381"/>
        <end position="2392"/>
    </location>
</feature>
<dbReference type="Gene3D" id="1.25.40.90">
    <property type="match status" value="1"/>
</dbReference>
<dbReference type="CDD" id="cd15725">
    <property type="entry name" value="FYVE_PIKfyve_Fab1"/>
    <property type="match status" value="1"/>
</dbReference>
<evidence type="ECO:0000259" key="22">
    <source>
        <dbReference type="PROSITE" id="PS50234"/>
    </source>
</evidence>
<dbReference type="SMART" id="SM00604">
    <property type="entry name" value="MD"/>
    <property type="match status" value="3"/>
</dbReference>
<evidence type="ECO:0000256" key="2">
    <source>
        <dbReference type="ARBA" id="ARBA00012009"/>
    </source>
</evidence>
<dbReference type="GO" id="GO:0005524">
    <property type="term" value="F:ATP binding"/>
    <property type="evidence" value="ECO:0007669"/>
    <property type="project" value="UniProtKB-UniRule"/>
</dbReference>
<dbReference type="SUPFAM" id="SSF53300">
    <property type="entry name" value="vWA-like"/>
    <property type="match status" value="1"/>
</dbReference>
<dbReference type="GO" id="GO:0008270">
    <property type="term" value="F:zinc ion binding"/>
    <property type="evidence" value="ECO:0007669"/>
    <property type="project" value="UniProtKB-KW"/>
</dbReference>
<feature type="compositionally biased region" description="Acidic residues" evidence="16">
    <location>
        <begin position="2306"/>
        <end position="2321"/>
    </location>
</feature>
<protein>
    <recommendedName>
        <fullName evidence="2">1-phosphatidylinositol-3-phosphate 5-kinase</fullName>
        <ecNumber evidence="2">2.7.1.150</ecNumber>
    </recommendedName>
</protein>
<dbReference type="InterPro" id="IPR053295">
    <property type="entry name" value="Innate_immunity_reg"/>
</dbReference>
<feature type="domain" description="FYVE-type" evidence="21">
    <location>
        <begin position="177"/>
        <end position="237"/>
    </location>
</feature>
<feature type="region of interest" description="Disordered" evidence="16">
    <location>
        <begin position="2494"/>
        <end position="2608"/>
    </location>
</feature>
<feature type="compositionally biased region" description="Polar residues" evidence="16">
    <location>
        <begin position="2404"/>
        <end position="2413"/>
    </location>
</feature>
<sequence length="4878" mass="546125">MTDDPGGSTQNSTRNGIIFFDRLQDEALDEASQQTSGVLNGLFGRFWKSDVSTPTTPTANQNIPTETTSQPEFSNPAGPSTIRGGISTILSVNTESSAPSDAASNSSGSAEFPLNIRKNRGNSNQNLDSPSNLSIDSNPDNSNSRRFSDKLTTLLKGNKPRLQDYNRSNFRQYWMPDSTGKECYQCEERFTTFRRRHHCRVCGQIFCSKCCNIHFPGSALGYLGDLRLCHYCAKMMSQYLPADELSTAWRKTSNDESTSGGVTSSMNLTSSDSGAATLTSSGTEGIPPIYTPIPPIATVSAGNLMWAPTDRDNGFNSPQLLRGGRDTGIGSVPGTPKASIPSSGNFGTIPESQNRRASFSLAPPTNRLPAMLSVEELLLVQAERTSSSGDSSSDKHLHAHNALQEDDESGPDWLRGIDSGTQSLGIDGTDKVSLTSEVIEANEKMTFDENGLVISEITTISPSTIVISRNAPIDVDTNAAFAKTAERLLDYLFEREQISDKRWKEIVLNLADKIANRLTVDVQKRDSMNILDYVHIKKLHVDVEEPKSETIWGVVCSKNLQHKEAHLEEPRQASIMIVAGSIEYERIQGKLSSIEPIMFQEAEYLAKQVDRILARRPTLLLVEGGVSRIAAELLKRNSVKLAVNVKSTVLQRVARCTGADILPSSDAQLIQQSIGFCPQFCQKSIKLADGSDKILLILDKCPDDRNCSVILKGNDAVELKSIKKILQMLILSSYSSRLEKEFLNLFGVKLAYSESPCAACTDRLANIENKEEKSPFEEALHRCVLSSSPFIEYEPPFLETPRGRACSLLPYFKQPLYRFGTKEDFEQAKAEAKLQIDRQMETTKAGKLPSEPREPFAKSSCVAPTDFKEVASFRALSGLFFKRRMKAAQEEKERIRKKQNEENMSSGDGTKRQDVLDPSCHQRVAVLFGSFSPKSPNAPYFCVRPWVVSMQFYGDHDMTLGEFLTRFCFNKSYECPSSNCEVPMLDHSRKLVFGRVCIEVTTQTVVQSGEENNQSVNGPILTWYYCPSCKLSSNVMTMSPDIWHLSFGRYLDYLSNSSYSTGSLINTAVHSQQQQCTHCFFHETTHFFSMNNFVTTFKVSPIRPYHVQFSPILCTILPTRKAKQDYLNDLLRLSDLFESLAATASERLQKLSDDHDEYVEKFHSELVNLVEKTRQIVGEKKPFIDYLQASENEELLTNDALAIKSVETRLQLREVIYDLISAWNEQCGVLSAHMRALKNSKDETQPGAEMPEISIEKLDDPFPAYLHLGLRLKARCGVTVRDIVDYRGNYKPDIGSIIAYALSSADYEENRRKQREAAGGEDIALNLNSASVNTENEASQAAEHIEVEFQDTQASYYVKAYYGERFRLLRKLLFPEGEEAFIRSLSETQFWTPQGGKSGSFFYKTCDHRFIIKTMSNFEVRSFVKFAPNYFEYVKTAVTEHKLTTLCKVFGVFKVGFKNKTSTYKGDILVMEYLFYNQNVNQVWDLKGSLRNRHQLYVYPHAKAALNQAISNDSHFLSAQYVMDYSLLVGLDEKNGQLIFGIVDYMRTYTLDKKLESWVKIVAIPGAHLPTILSPEMYCTRFSEAIDNYFPVVPDQWTGKLRTQHAMSRNKKKEQEEEAMLKEQLSNFERDFGGSAPLPTVGKTFIRVDIVNANQSVGKDVKPELYKPTPTISLPKDKLPVSASSFEDAKKLAAERARRYMEEAMKGKGGPAPTVIPPPTKAPAVRPPKPGSAAAVKDTKKISQLESFKMELQKIQEERDKRKGIRDQLVKGGIDAASVDRIAPILDKPYLGGGEFDDDPFTTNLYVGNLAKDVTMNDIYDTFGSYGPLASAKILYPRNEEENCRQFLCGFVAYMSRVDVDRAMTHLPGVVINDETLKMSFAKPVPIPVQPFYIPPPLQELTIPDPPTGLPFNAMPLLKDLNSFVDKYGELPPLMKPLPDDKDLVHDYYQMLKNATVRVVIPTDSHLLTIIHRTVEFVVKEGPLFEAIIMSHEAQNPMFRFLYDNFHPAHVYYRWRIYSIMNGDTLTEWRMNKFRIFENGSWWQPPVPMTDLLRQMPESLYYFACHNMNQDKYFPNRRDQRYDSRKRSRSASDDEGQRRQDQKRLSSKEGAEAEQRKKKKYLSSSEREAFEDMLRGLTPEKDRVGDAMVWCCEHATCAKEICECIYESLTIDETPLHKKIARLYLISDILANCAQRGVRDVFYFRQYFGDLLEQAIFCYFILIFSSFQIFEALGKAMDRIEARLKKEQFKQRIMACFSAWEDETIYPNDVLIKCQNIFLGLVMPSKSESEDISLLKKDLLTSKSDSEDEDIDGAPIEEDDVPMASLTSSASKSKSKEATVESEDDDDIDGVPLESAHLLEERKEKALKANIFEDESDSDDENAKRQVGDSKRNSNKLTFKPAFENTSKKSALSQEPLIRSKWDEPDDKSMEISGRRKDDGATASSSQNSKANDSDTDGEIDDLNDPASILANASAEEERRKMMREIEIKVMALQDELEASNDKDIKKKVADYRKKEMDKIDEKLVKKIKKREEKKKDKEKDNKEKEKKKDKEKESSNKERSRRDDERRRSRSRDRDRASRTSRDGDRDRDRRRERKTDPGESALARRIGEEDNWRGELPVTPSYFNKMRPVILLLWGFFISGFANQQYSHQNDVTTNPMATIKAILKTWDPSKPIKFVPDHVAMEYEHQEAVYHRRKREAGFEEEPANAIPHVRAALPTSRACQIPGYTGEYCEFPICSEQNMYIPDDPANSADGASIDAAVLLNCSQKYVTMVDNTMYWITYEIESDPALNPSFYVMGEDGTVYSPDQVERTASYYRGFFNNLDPGQYTIVPSADLPQSVCILTQKARTDMTFVGGFVSGQNAERNDFPIKDYAYFETNSVVTVHANRLRIPGDLRAISIHGGDNFLIRPKLLRPRYNCSYEYIYESFWCPNDRGGSTQSYYLQVEGTTHMGYHFRRIQPFRCVLPPVTSPTPTQPPTPSPTPVSSCDNNGILINPLEGDPYCYCIGLYGGPTCSTPLCQNNGWLPNPATDTRCQCPDGFSGIHCQNVYCSDNAGNEFNAENPSFILVIRTRSQLSDVIGQVLNSTDALMNFMNFAPTYIADYILVLFNNDKLLVNERYSNYGDMQTRLTQAMHSEPSDGGCTDSVFGAIATALSQYPNNKSPLYVFTDGGPDDSAIMNDVLHLQSYWRSPIHLFVVQPNLADGCSINPEDPGYRDMLSVSEKASGTVYWFPQQNRARIGEFYLQHALHTFYRSQLMLSNDIRICSNQALYKPISVDADIDRMVITATGTNLTLMITDPMANRVTFDLVYNDGTNYIWQKHGVLIGQWFITLMSSTPQSSCSFKVYQKNFDNAISAIPDFDMFFTYTEAIMSDGFQMQPIYGWNAAPVFHVNNIAAFAMDTSTIFANLQIYASRNGNQTEVYASNGMFRDACSFHFYFNAFTCQVPEETLYFNLFVRDRLGFTLQRAGTMFCSRINVTPPPSHICQNGGVMNPSNNTCFCYPGYTGTYCQNIQCYNGGTPQGTQCACVQSWTGQFCETPRCIQQGFNPADLRYGVDMVFAVELTANGLASLAMLDKNIEEVIRDVVFQDFRWIRQFVLVGFNSTWGGVLATAPAFNPSAVVNTLHNLTQSVPTDKGCLVQLWRALDAAVFQRDTPPGSFIEVFQTTPENDNDTFNLGAFYEWTRTGQLTVYGFLSALPSWQPNGLACNATYDQFNTLFGVAASARGMTYVMQPGEIQYATRAIPLQFSNGLVYGQQQDDCTGAPLYAYFPVDAYAQTLIVNAWGANMEVHLYTGAGDEWPYDTVWSDDWLDYKMIEARRPCDEDWDQVGQYCIKFVGGTDALNWTDAQAYCRSAGGFLVDDLTSDKNTYLYQAAFKNQFWMGLFNNGSGWMWDRGATQPANLDQDQQFWKGGGGPPPYDANNPCVYLDGAAGDSGQVWTPDSCATQRNFVCQKHRYDQDYHPFSLDADLLPPGYWYVTIKTSPNNTSSGDWAGCAASVRVQSSLQIVTGFVTDISSDELLPDPVQDSVVNRVSTFVYSEEHEAKVPIMTDAILVDAYNLTFYNALKYQMRRNCNKPWITQTFACPNGDNPGNEFAVAHKGEDERGYPFSRITFGHCSPEELSCGNGGVRWNGTCVCDDFWTGSFCTVPICVNGGTRDPTDRFCNCPAGYTGRNCEFAFCTPRQPDTYTFDNKTLLFIVETTNNNKAAAQSLADNIPAIIGNATANNPYWFQNYALVTFDSTGVKSQNFALTDANSLQSALNTQIGQISDNGNCNMALFGVLQTALSAQNNIAYPSSEVIMVTMAGVSDANNRIPSTQEVSSSRAKLHYVYINGTCGQAPSNDSMNYLARLAYGSSGNVLVVIPENVGPLFTSYVPTLYGASTLTHPTAHLGFTCGAGVWYVEVDRNTTQIYATSSSEYGSLTAVDPLNQMLVPNVLFNDGNQKVYSVDVNSIPGIYKFSLSSPGYCFAHIYSAGGAKVYPKFAQVTADDPTGTHIDGTFTNPYSNVSTVINIHMMGRLFTRGYLQYVDIFDPDTLTLILRSELYERFDCAYQFYSDPFMCNSEMLGIFIYGVDEYNQQFRRQEIAYCLNSQPPMSTLSPPPPQSSSNTPPQGQTTQTPNPGQTTQTPNPGQTTQTPNPGQTSQTPPQGQTSATPPPQTSPGTAPPASTTFGPNSMAVDVVFMVDMGQEANQTYQDFSQFMKTVTIPWNIDASGARTRVALTAVYADIAINTNALNSMGSRASFMGALDTFFRNWPDTNPGQNLTAGLTLVSSDDYLAPSNGYRKDIKNHVVVYLTATDNINGDPTAIAQNVRSTNLYGVLVIGYGGGVSNQAVLKNVAGKDSCAAFPADVHALNTDTVTWVQNAVWAAASGGANYCN</sequence>
<feature type="compositionally biased region" description="Polar residues" evidence="16">
    <location>
        <begin position="251"/>
        <end position="283"/>
    </location>
</feature>
<dbReference type="InterPro" id="IPR013083">
    <property type="entry name" value="Znf_RING/FYVE/PHD"/>
</dbReference>
<dbReference type="PROSITE" id="PS50102">
    <property type="entry name" value="RRM"/>
    <property type="match status" value="1"/>
</dbReference>
<evidence type="ECO:0000256" key="11">
    <source>
        <dbReference type="ARBA" id="ARBA00022840"/>
    </source>
</evidence>
<feature type="domain" description="VWFA" evidence="22">
    <location>
        <begin position="4679"/>
        <end position="4866"/>
    </location>
</feature>
<keyword evidence="26" id="KW-1185">Reference proteome</keyword>
<dbReference type="InterPro" id="IPR002423">
    <property type="entry name" value="Cpn60/GroEL/TCP-1"/>
</dbReference>
<feature type="region of interest" description="Disordered" evidence="16">
    <location>
        <begin position="2369"/>
        <end position="2479"/>
    </location>
</feature>
<evidence type="ECO:0000313" key="25">
    <source>
        <dbReference type="EMBL" id="PAV65430.1"/>
    </source>
</evidence>
<dbReference type="SMART" id="SM00064">
    <property type="entry name" value="FYVE"/>
    <property type="match status" value="1"/>
</dbReference>
<dbReference type="GO" id="GO:0006396">
    <property type="term" value="P:RNA processing"/>
    <property type="evidence" value="ECO:0007669"/>
    <property type="project" value="InterPro"/>
</dbReference>
<dbReference type="SUPFAM" id="SSF52029">
    <property type="entry name" value="GroEL apical domain-like"/>
    <property type="match status" value="1"/>
</dbReference>
<evidence type="ECO:0000256" key="12">
    <source>
        <dbReference type="PROSITE-ProRule" id="PRU00076"/>
    </source>
</evidence>
<evidence type="ECO:0000256" key="4">
    <source>
        <dbReference type="ARBA" id="ARBA00022679"/>
    </source>
</evidence>
<keyword evidence="4 15" id="KW-0808">Transferase</keyword>
<feature type="compositionally biased region" description="Basic and acidic residues" evidence="16">
    <location>
        <begin position="2418"/>
        <end position="2440"/>
    </location>
</feature>
<dbReference type="InterPro" id="IPR027483">
    <property type="entry name" value="PInositol-4-P-4/5-kinase_C_sf"/>
</dbReference>
<evidence type="ECO:0000256" key="6">
    <source>
        <dbReference type="ARBA" id="ARBA00022729"/>
    </source>
</evidence>
<dbReference type="InterPro" id="IPR044769">
    <property type="entry name" value="PIKfyve_PIPKc"/>
</dbReference>
<feature type="compositionally biased region" description="Polar residues" evidence="16">
    <location>
        <begin position="121"/>
        <end position="145"/>
    </location>
</feature>
<feature type="compositionally biased region" description="Acidic residues" evidence="16">
    <location>
        <begin position="2340"/>
        <end position="2349"/>
    </location>
</feature>
<gene>
    <name evidence="25" type="ORF">WR25_12523</name>
</gene>
<feature type="domain" description="EGF-like" evidence="17">
    <location>
        <begin position="4142"/>
        <end position="4176"/>
    </location>
</feature>
<dbReference type="InterPro" id="IPR006582">
    <property type="entry name" value="MD_domain"/>
</dbReference>
<feature type="region of interest" description="Disordered" evidence="16">
    <location>
        <begin position="4591"/>
        <end position="4672"/>
    </location>
</feature>
<keyword evidence="6" id="KW-0732">Signal</keyword>
<accession>A0A2A2JUY6</accession>
<dbReference type="SMART" id="SM00360">
    <property type="entry name" value="RRM"/>
    <property type="match status" value="1"/>
</dbReference>
<feature type="region of interest" description="Disordered" evidence="16">
    <location>
        <begin position="2074"/>
        <end position="2124"/>
    </location>
</feature>
<dbReference type="STRING" id="2018661.A0A2A2JUY6"/>
<dbReference type="FunFam" id="3.50.7.10:FF:000007">
    <property type="entry name" value="1-phosphatidylinositol 3-phosphate 5-kinase isoform X1"/>
    <property type="match status" value="1"/>
</dbReference>
<dbReference type="Pfam" id="PF01805">
    <property type="entry name" value="Surp"/>
    <property type="match status" value="1"/>
</dbReference>
<dbReference type="InterPro" id="IPR012677">
    <property type="entry name" value="Nucleotide-bd_a/b_plait_sf"/>
</dbReference>
<dbReference type="SUPFAM" id="SSF56436">
    <property type="entry name" value="C-type lectin-like"/>
    <property type="match status" value="1"/>
</dbReference>
<dbReference type="EC" id="2.7.1.150" evidence="2"/>
<feature type="region of interest" description="Disordered" evidence="16">
    <location>
        <begin position="2305"/>
        <end position="2350"/>
    </location>
</feature>
<dbReference type="InterPro" id="IPR057086">
    <property type="entry name" value="GBD_Irg-7_N"/>
</dbReference>
<dbReference type="GO" id="GO:0046488">
    <property type="term" value="P:phosphatidylinositol metabolic process"/>
    <property type="evidence" value="ECO:0007669"/>
    <property type="project" value="UniProtKB-UniRule"/>
</dbReference>
<keyword evidence="14" id="KW-0694">RNA-binding</keyword>
<comment type="caution">
    <text evidence="12">Lacks conserved residue(s) required for the propagation of feature annotation.</text>
</comment>
<feature type="disulfide bond" evidence="12">
    <location>
        <begin position="3037"/>
        <end position="3046"/>
    </location>
</feature>
<keyword evidence="12" id="KW-1015">Disulfide bond</keyword>
<evidence type="ECO:0000256" key="16">
    <source>
        <dbReference type="SAM" id="MobiDB-lite"/>
    </source>
</evidence>
<dbReference type="Pfam" id="PF01363">
    <property type="entry name" value="FYVE"/>
    <property type="match status" value="1"/>
</dbReference>
<feature type="compositionally biased region" description="Acidic residues" evidence="16">
    <location>
        <begin position="2454"/>
        <end position="2464"/>
    </location>
</feature>
<dbReference type="InterPro" id="IPR016187">
    <property type="entry name" value="CTDL_fold"/>
</dbReference>
<keyword evidence="9 15" id="KW-0418">Kinase</keyword>
<proteinExistence type="predicted"/>
<dbReference type="InterPro" id="IPR056861">
    <property type="entry name" value="HMCN1-like_VWA"/>
</dbReference>
<evidence type="ECO:0000256" key="14">
    <source>
        <dbReference type="PROSITE-ProRule" id="PRU00176"/>
    </source>
</evidence>
<dbReference type="InterPro" id="IPR035979">
    <property type="entry name" value="RBD_domain_sf"/>
</dbReference>
<dbReference type="GO" id="GO:0003723">
    <property type="term" value="F:RNA binding"/>
    <property type="evidence" value="ECO:0007669"/>
    <property type="project" value="UniProtKB-UniRule"/>
</dbReference>
<feature type="domain" description="CID" evidence="23">
    <location>
        <begin position="2122"/>
        <end position="2282"/>
    </location>
</feature>
<feature type="domain" description="C-type lectin" evidence="18">
    <location>
        <begin position="3829"/>
        <end position="3953"/>
    </location>
</feature>
<dbReference type="FunFam" id="3.30.40.10:FF:000057">
    <property type="entry name" value="1-phosphatidylinositol 3-phosphate 5-kinase isoform X1"/>
    <property type="match status" value="1"/>
</dbReference>
<evidence type="ECO:0000259" key="17">
    <source>
        <dbReference type="PROSITE" id="PS50026"/>
    </source>
</evidence>
<evidence type="ECO:0000256" key="13">
    <source>
        <dbReference type="PROSITE-ProRule" id="PRU00091"/>
    </source>
</evidence>
<keyword evidence="8 13" id="KW-0863">Zinc-finger</keyword>
<dbReference type="InterPro" id="IPR000742">
    <property type="entry name" value="EGF"/>
</dbReference>
<dbReference type="InterPro" id="IPR013170">
    <property type="entry name" value="mRNA_splic_Cwf21_dom"/>
</dbReference>
<evidence type="ECO:0000259" key="21">
    <source>
        <dbReference type="PROSITE" id="PS50178"/>
    </source>
</evidence>
<dbReference type="OrthoDB" id="158357at2759"/>
<comment type="subcellular location">
    <subcellularLocation>
        <location evidence="1">Secreted</location>
    </subcellularLocation>
</comment>
<evidence type="ECO:0000256" key="3">
    <source>
        <dbReference type="ARBA" id="ARBA00022525"/>
    </source>
</evidence>
<keyword evidence="12" id="KW-0245">EGF-like domain</keyword>
<dbReference type="PROSITE" id="PS51391">
    <property type="entry name" value="CID"/>
    <property type="match status" value="1"/>
</dbReference>
<name>A0A2A2JUY6_9BILA</name>
<evidence type="ECO:0000256" key="9">
    <source>
        <dbReference type="ARBA" id="ARBA00022777"/>
    </source>
</evidence>
<feature type="compositionally biased region" description="Polar residues" evidence="16">
    <location>
        <begin position="340"/>
        <end position="353"/>
    </location>
</feature>
<evidence type="ECO:0000256" key="8">
    <source>
        <dbReference type="ARBA" id="ARBA00022771"/>
    </source>
</evidence>
<feature type="compositionally biased region" description="Basic and acidic residues" evidence="16">
    <location>
        <begin position="2500"/>
        <end position="2599"/>
    </location>
</feature>
<dbReference type="InterPro" id="IPR036465">
    <property type="entry name" value="vWFA_dom_sf"/>
</dbReference>
<dbReference type="InterPro" id="IPR002498">
    <property type="entry name" value="PInositol-4-P-4/5-kinase_core"/>
</dbReference>
<evidence type="ECO:0000259" key="18">
    <source>
        <dbReference type="PROSITE" id="PS50041"/>
    </source>
</evidence>
<dbReference type="PROSITE" id="PS01186">
    <property type="entry name" value="EGF_2"/>
    <property type="match status" value="3"/>
</dbReference>
<dbReference type="PROSITE" id="PS50128">
    <property type="entry name" value="SURP"/>
    <property type="match status" value="1"/>
</dbReference>
<dbReference type="Gene3D" id="1.10.10.790">
    <property type="entry name" value="Surp module"/>
    <property type="match status" value="1"/>
</dbReference>
<feature type="compositionally biased region" description="Low complexity" evidence="16">
    <location>
        <begin position="4660"/>
        <end position="4670"/>
    </location>
</feature>
<dbReference type="InterPro" id="IPR047488">
    <property type="entry name" value="SR140_cwf21"/>
</dbReference>
<evidence type="ECO:0000256" key="7">
    <source>
        <dbReference type="ARBA" id="ARBA00022741"/>
    </source>
</evidence>
<dbReference type="PANTHER" id="PTHR47324:SF1">
    <property type="entry name" value="EGF-LIKE DOMAIN-CONTAINING PROTEIN-RELATED"/>
    <property type="match status" value="1"/>
</dbReference>
<dbReference type="SMART" id="SM00181">
    <property type="entry name" value="EGF"/>
    <property type="match status" value="3"/>
</dbReference>
<dbReference type="PROSITE" id="PS00022">
    <property type="entry name" value="EGF_1"/>
    <property type="match status" value="3"/>
</dbReference>
<dbReference type="InterPro" id="IPR057085">
    <property type="entry name" value="Ig_Irg-7"/>
</dbReference>
<dbReference type="GO" id="GO:0000285">
    <property type="term" value="F:1-phosphatidylinositol-3-phosphate 5-kinase activity"/>
    <property type="evidence" value="ECO:0007669"/>
    <property type="project" value="UniProtKB-EC"/>
</dbReference>
<dbReference type="PANTHER" id="PTHR47324">
    <property type="entry name" value="PROTEIN IRG-7-RELATED"/>
    <property type="match status" value="1"/>
</dbReference>
<keyword evidence="3" id="KW-0964">Secreted</keyword>
<dbReference type="SMART" id="SM00330">
    <property type="entry name" value="PIPKc"/>
    <property type="match status" value="1"/>
</dbReference>
<dbReference type="InterPro" id="IPR027409">
    <property type="entry name" value="GroEL-like_apical_dom_sf"/>
</dbReference>
<feature type="domain" description="EGF-like" evidence="17">
    <location>
        <begin position="3011"/>
        <end position="3047"/>
    </location>
</feature>
<keyword evidence="10" id="KW-0862">Zinc</keyword>
<feature type="region of interest" description="Disordered" evidence="16">
    <location>
        <begin position="1704"/>
        <end position="1734"/>
    </location>
</feature>
<dbReference type="Gene3D" id="3.30.800.10">
    <property type="entry name" value="Phosphatidylinositol Phosphate Kinase II Beta"/>
    <property type="match status" value="1"/>
</dbReference>
<dbReference type="InterPro" id="IPR008942">
    <property type="entry name" value="ENTH_VHS"/>
</dbReference>
<dbReference type="GO" id="GO:0005634">
    <property type="term" value="C:nucleus"/>
    <property type="evidence" value="ECO:0007669"/>
    <property type="project" value="UniProtKB-ARBA"/>
</dbReference>
<dbReference type="SUPFAM" id="SSF48464">
    <property type="entry name" value="ENTH/VHS domain"/>
    <property type="match status" value="1"/>
</dbReference>
<evidence type="ECO:0000259" key="23">
    <source>
        <dbReference type="PROSITE" id="PS51391"/>
    </source>
</evidence>
<comment type="caution">
    <text evidence="25">The sequence shown here is derived from an EMBL/GenBank/DDBJ whole genome shotgun (WGS) entry which is preliminary data.</text>
</comment>
<feature type="domain" description="PIPK" evidence="24">
    <location>
        <begin position="1286"/>
        <end position="1590"/>
    </location>
</feature>
<dbReference type="InterPro" id="IPR011011">
    <property type="entry name" value="Znf_FYVE_PHD"/>
</dbReference>
<dbReference type="SUPFAM" id="SSF109905">
    <property type="entry name" value="Surp module (SWAP domain)"/>
    <property type="match status" value="1"/>
</dbReference>
<dbReference type="InterPro" id="IPR027484">
    <property type="entry name" value="PInositol-4-P-5-kinase_N"/>
</dbReference>
<dbReference type="Proteomes" id="UP000218231">
    <property type="component" value="Unassembled WGS sequence"/>
</dbReference>
<keyword evidence="5" id="KW-0479">Metal-binding</keyword>
<dbReference type="Gene3D" id="3.50.7.10">
    <property type="entry name" value="GroEL"/>
    <property type="match status" value="1"/>
</dbReference>
<dbReference type="InterPro" id="IPR017455">
    <property type="entry name" value="Znf_FYVE-rel"/>
</dbReference>
<dbReference type="Pfam" id="PF25106">
    <property type="entry name" value="VWA_4"/>
    <property type="match status" value="1"/>
</dbReference>
<dbReference type="InterPro" id="IPR035967">
    <property type="entry name" value="SWAP/Surp_sf"/>
</dbReference>
<evidence type="ECO:0000259" key="19">
    <source>
        <dbReference type="PROSITE" id="PS50102"/>
    </source>
</evidence>
<dbReference type="SUPFAM" id="SSF57903">
    <property type="entry name" value="FYVE/PHD zinc finger"/>
    <property type="match status" value="1"/>
</dbReference>
<feature type="region of interest" description="Disordered" evidence="16">
    <location>
        <begin position="251"/>
        <end position="289"/>
    </location>
</feature>
<dbReference type="Gene3D" id="3.40.50.410">
    <property type="entry name" value="von Willebrand factor, type A domain"/>
    <property type="match status" value="1"/>
</dbReference>
<evidence type="ECO:0000256" key="15">
    <source>
        <dbReference type="PROSITE-ProRule" id="PRU00781"/>
    </source>
</evidence>
<dbReference type="SMART" id="SM00648">
    <property type="entry name" value="SWAP"/>
    <property type="match status" value="1"/>
</dbReference>
<feature type="compositionally biased region" description="Polar residues" evidence="16">
    <location>
        <begin position="2442"/>
        <end position="2451"/>
    </location>
</feature>
<dbReference type="CDD" id="cd17300">
    <property type="entry name" value="PIPKc_PIKfyve"/>
    <property type="match status" value="1"/>
</dbReference>
<dbReference type="Pfam" id="PF23623">
    <property type="entry name" value="GBD_IRG7_N"/>
    <property type="match status" value="1"/>
</dbReference>
<dbReference type="Pfam" id="PF08312">
    <property type="entry name" value="cwf21"/>
    <property type="match status" value="1"/>
</dbReference>
<dbReference type="SMART" id="SM01115">
    <property type="entry name" value="cwf21"/>
    <property type="match status" value="1"/>
</dbReference>
<evidence type="ECO:0000256" key="1">
    <source>
        <dbReference type="ARBA" id="ARBA00004613"/>
    </source>
</evidence>
<dbReference type="PROSITE" id="PS50026">
    <property type="entry name" value="EGF_3"/>
    <property type="match status" value="3"/>
</dbReference>
<keyword evidence="7 15" id="KW-0547">Nucleotide-binding</keyword>
<dbReference type="InterPro" id="IPR001304">
    <property type="entry name" value="C-type_lectin-like"/>
</dbReference>
<feature type="compositionally biased region" description="Low complexity" evidence="16">
    <location>
        <begin position="4605"/>
        <end position="4653"/>
    </location>
</feature>
<feature type="compositionally biased region" description="Pro residues" evidence="16">
    <location>
        <begin position="1714"/>
        <end position="1730"/>
    </location>
</feature>
<dbReference type="Pfam" id="PF00118">
    <property type="entry name" value="Cpn60_TCP1"/>
    <property type="match status" value="1"/>
</dbReference>
<dbReference type="Gene3D" id="3.30.40.10">
    <property type="entry name" value="Zinc/RING finger domain, C3HC4 (zinc finger)"/>
    <property type="match status" value="1"/>
</dbReference>
<dbReference type="InterPro" id="IPR000504">
    <property type="entry name" value="RRM_dom"/>
</dbReference>
<dbReference type="InterPro" id="IPR000061">
    <property type="entry name" value="Surp"/>
</dbReference>
<dbReference type="Gene3D" id="3.30.70.330">
    <property type="match status" value="1"/>
</dbReference>
<dbReference type="PROSITE" id="PS50041">
    <property type="entry name" value="C_TYPE_LECTIN_2"/>
    <property type="match status" value="1"/>
</dbReference>
<feature type="region of interest" description="Disordered" evidence="16">
    <location>
        <begin position="325"/>
        <end position="353"/>
    </location>
</feature>
<dbReference type="Pfam" id="PF01504">
    <property type="entry name" value="PIP5K"/>
    <property type="match status" value="1"/>
</dbReference>
<evidence type="ECO:0000259" key="24">
    <source>
        <dbReference type="PROSITE" id="PS51455"/>
    </source>
</evidence>
<dbReference type="InterPro" id="IPR002035">
    <property type="entry name" value="VWF_A"/>
</dbReference>
<dbReference type="Gene3D" id="3.30.810.10">
    <property type="entry name" value="2-Layer Sandwich"/>
    <property type="match status" value="1"/>
</dbReference>
<feature type="compositionally biased region" description="Basic and acidic residues" evidence="16">
    <location>
        <begin position="2074"/>
        <end position="2115"/>
    </location>
</feature>
<evidence type="ECO:0000259" key="20">
    <source>
        <dbReference type="PROSITE" id="PS50128"/>
    </source>
</evidence>
<feature type="region of interest" description="Disordered" evidence="16">
    <location>
        <begin position="891"/>
        <end position="915"/>
    </location>
</feature>
<feature type="region of interest" description="Disordered" evidence="16">
    <location>
        <begin position="383"/>
        <end position="413"/>
    </location>
</feature>
<dbReference type="Pfam" id="PF00076">
    <property type="entry name" value="RRM_1"/>
    <property type="match status" value="1"/>
</dbReference>
<feature type="disulfide bond" evidence="12">
    <location>
        <begin position="4166"/>
        <end position="4175"/>
    </location>
</feature>
<evidence type="ECO:0000256" key="5">
    <source>
        <dbReference type="ARBA" id="ARBA00022723"/>
    </source>
</evidence>
<dbReference type="CDD" id="cd00037">
    <property type="entry name" value="CLECT"/>
    <property type="match status" value="1"/>
</dbReference>
<feature type="compositionally biased region" description="Low complexity" evidence="16">
    <location>
        <begin position="96"/>
        <end position="110"/>
    </location>
</feature>
<dbReference type="EMBL" id="LIAE01010208">
    <property type="protein sequence ID" value="PAV65430.1"/>
    <property type="molecule type" value="Genomic_DNA"/>
</dbReference>
<dbReference type="Gene3D" id="2.10.25.10">
    <property type="entry name" value="Laminin"/>
    <property type="match status" value="2"/>
</dbReference>
<feature type="compositionally biased region" description="Basic and acidic residues" evidence="16">
    <location>
        <begin position="891"/>
        <end position="901"/>
    </location>
</feature>
<feature type="domain" description="SURP motif" evidence="20">
    <location>
        <begin position="1970"/>
        <end position="2013"/>
    </location>
</feature>
<dbReference type="CDD" id="cd21370">
    <property type="entry name" value="cwf21_SR140"/>
    <property type="match status" value="1"/>
</dbReference>
<dbReference type="PROSITE" id="PS50178">
    <property type="entry name" value="ZF_FYVE"/>
    <property type="match status" value="1"/>
</dbReference>
<dbReference type="CDD" id="cd00053">
    <property type="entry name" value="EGF"/>
    <property type="match status" value="1"/>
</dbReference>
<dbReference type="Gene3D" id="3.10.100.10">
    <property type="entry name" value="Mannose-Binding Protein A, subunit A"/>
    <property type="match status" value="1"/>
</dbReference>
<dbReference type="SMART" id="SM00582">
    <property type="entry name" value="RPR"/>
    <property type="match status" value="1"/>
</dbReference>
<feature type="disulfide bond" evidence="12">
    <location>
        <begin position="3501"/>
        <end position="3510"/>
    </location>
</feature>
<feature type="domain" description="EGF-like" evidence="17">
    <location>
        <begin position="3477"/>
        <end position="3511"/>
    </location>
</feature>
<evidence type="ECO:0000313" key="26">
    <source>
        <dbReference type="Proteomes" id="UP000218231"/>
    </source>
</evidence>
<feature type="compositionally biased region" description="Polar residues" evidence="16">
    <location>
        <begin position="52"/>
        <end position="73"/>
    </location>
</feature>
<dbReference type="SUPFAM" id="SSF56104">
    <property type="entry name" value="SAICAR synthase-like"/>
    <property type="match status" value="1"/>
</dbReference>